<name>A0A9P1G443_9DINO</name>
<dbReference type="Proteomes" id="UP001152797">
    <property type="component" value="Unassembled WGS sequence"/>
</dbReference>
<feature type="region of interest" description="Disordered" evidence="1">
    <location>
        <begin position="262"/>
        <end position="289"/>
    </location>
</feature>
<dbReference type="EMBL" id="CAMXCT030002768">
    <property type="protein sequence ID" value="CAL4787606.1"/>
    <property type="molecule type" value="Genomic_DNA"/>
</dbReference>
<proteinExistence type="predicted"/>
<evidence type="ECO:0000313" key="3">
    <source>
        <dbReference type="EMBL" id="CAL1153669.1"/>
    </source>
</evidence>
<dbReference type="AlphaFoldDB" id="A0A9P1G443"/>
<evidence type="ECO:0000256" key="1">
    <source>
        <dbReference type="SAM" id="MobiDB-lite"/>
    </source>
</evidence>
<sequence length="954" mass="105442">MDAGSFVLIAREGEWDEALLITHHEGSEWLVYSTSPDGSRFICGLVRMTLGNFRAIDGRDQHRSAPAGILMNSINWLCDPGDLGQKWTPSPAQLVTLCAEGRVIMDIVKADSSPPQRHIAGSRSELIELVPPVQAPAPAAASPAAGGAQSRLFTLEKLALNDEEFMALEHVRFQCSPLTEFWVAPEQPMDFQRTMVEVKVQLLGDVYKDLLQERKETLHLQRINDLQAQIMVCKDWSEHTLNWAGDCLKQLQSDLAAAEEVGQSQKKRKVAEQSEDSTVEKGDAMNEETEQKVQKVLGSRRVKVSEISLGDDSGWRPVAASRVKELTEEITSGQWNKTTLAYPSLLVDERGDQVNGMDGLWRIANGKHSVIAWKEFLAAADLSSLEGEQQVVQTDGLQVNLVYYPENSPDDIKVEQGVAHDLESSSHKFRQTSLQSKFEIIQAARAKVPGGKFEDAVNALVAQFGRKKRSTFTRWSHMTQTLPEAIRHKLDTHADLSEIEERQGSQKKKKKSSKKNRSRSNSKRKSKKSKRHSSSSSSSSSRSSGTSSSSIVRWRSKEKSREVNAVSMGKVDTRKFKKRSDLLILAAKHPGALTANFINAIRQKLMRGGIVKTSQLRDVEMTEFITTGAAGLKEVRDRREAMTILQAMDFINQKELEKAMDVLAMRVTALLEAKSQGGTWEKAAKKELHPDLLRHVGAGEPLHALTENLLDYVELSGGALSRMLRQGSFPSLPSPVGVSPDAVFPLPLMMASKMPRRGVPELAAQVNLSKALEPWDVGLAEQVEHPSALLLRGKAKPKTIPRPFCRLDGVPIGFTAAASWAQAYNEAKAVEVGLPQDRRLIDDKPPPKHFPIWGSILDDVWALDECTSAEDPPGVASKWLEDIAQAWGRDGVLEHEKKAVRGVLKEEVQGVMIDGKDGWAGVSMSKRALLLEAGLYLLRQQRPLVGEVDSGWGS</sequence>
<feature type="compositionally biased region" description="Basic residues" evidence="1">
    <location>
        <begin position="505"/>
        <end position="533"/>
    </location>
</feature>
<organism evidence="2">
    <name type="scientific">Cladocopium goreaui</name>
    <dbReference type="NCBI Taxonomy" id="2562237"/>
    <lineage>
        <taxon>Eukaryota</taxon>
        <taxon>Sar</taxon>
        <taxon>Alveolata</taxon>
        <taxon>Dinophyceae</taxon>
        <taxon>Suessiales</taxon>
        <taxon>Symbiodiniaceae</taxon>
        <taxon>Cladocopium</taxon>
    </lineage>
</organism>
<comment type="caution">
    <text evidence="2">The sequence shown here is derived from an EMBL/GenBank/DDBJ whole genome shotgun (WGS) entry which is preliminary data.</text>
</comment>
<protein>
    <submittedName>
        <fullName evidence="2">Uncharacterized protein</fullName>
    </submittedName>
</protein>
<reference evidence="3" key="2">
    <citation type="submission" date="2024-04" db="EMBL/GenBank/DDBJ databases">
        <authorList>
            <person name="Chen Y."/>
            <person name="Shah S."/>
            <person name="Dougan E. K."/>
            <person name="Thang M."/>
            <person name="Chan C."/>
        </authorList>
    </citation>
    <scope>NUCLEOTIDE SEQUENCE [LARGE SCALE GENOMIC DNA]</scope>
</reference>
<feature type="compositionally biased region" description="Basic and acidic residues" evidence="1">
    <location>
        <begin position="278"/>
        <end position="289"/>
    </location>
</feature>
<reference evidence="2" key="1">
    <citation type="submission" date="2022-10" db="EMBL/GenBank/DDBJ databases">
        <authorList>
            <person name="Chen Y."/>
            <person name="Dougan E. K."/>
            <person name="Chan C."/>
            <person name="Rhodes N."/>
            <person name="Thang M."/>
        </authorList>
    </citation>
    <scope>NUCLEOTIDE SEQUENCE</scope>
</reference>
<keyword evidence="4" id="KW-1185">Reference proteome</keyword>
<dbReference type="EMBL" id="CAMXCT010002768">
    <property type="protein sequence ID" value="CAI4000294.1"/>
    <property type="molecule type" value="Genomic_DNA"/>
</dbReference>
<evidence type="ECO:0000313" key="2">
    <source>
        <dbReference type="EMBL" id="CAI4000294.1"/>
    </source>
</evidence>
<accession>A0A9P1G443</accession>
<dbReference type="EMBL" id="CAMXCT020002768">
    <property type="protein sequence ID" value="CAL1153669.1"/>
    <property type="molecule type" value="Genomic_DNA"/>
</dbReference>
<feature type="compositionally biased region" description="Low complexity" evidence="1">
    <location>
        <begin position="534"/>
        <end position="553"/>
    </location>
</feature>
<feature type="region of interest" description="Disordered" evidence="1">
    <location>
        <begin position="498"/>
        <end position="566"/>
    </location>
</feature>
<evidence type="ECO:0000313" key="4">
    <source>
        <dbReference type="Proteomes" id="UP001152797"/>
    </source>
</evidence>
<gene>
    <name evidence="2" type="ORF">C1SCF055_LOCUS26422</name>
</gene>